<dbReference type="Pfam" id="PF02790">
    <property type="entry name" value="COX2_TM"/>
    <property type="match status" value="1"/>
</dbReference>
<sequence>MTALLAVWFLPERASDIAREVDALFYGLLVLCGIIAIGVCAAVIVFCLRYRQGSNATRQAEQKTIPLEITWSAIPLVIFIALFIWAGAVYFHMSKPPDNATEIHVVGKQWMWKIQHPTGRREINEIHLLINQPVKLLMTSQDVIHDVFVPAFRTKQDVLPGRYTIEWFTPIKTGDYHLFCAEYCGDGHSRMGGWVHVMAPDAYAKWLADTSTTESVVAAGARLFQARGCAGCHGPNATVHAPPLNGIFGHPVALSTGKTVIADEQYIHDSILQPKKDIVAGYPDNLMPTYQGQLGEEEVMELIGYIKALGSTSGGVP</sequence>
<evidence type="ECO:0000256" key="15">
    <source>
        <dbReference type="PROSITE-ProRule" id="PRU00433"/>
    </source>
</evidence>
<protein>
    <recommendedName>
        <fullName evidence="17">Cytochrome c oxidase subunit 2</fullName>
        <ecNumber evidence="17">7.1.1.9</ecNumber>
    </recommendedName>
</protein>
<evidence type="ECO:0000256" key="8">
    <source>
        <dbReference type="ARBA" id="ARBA00022967"/>
    </source>
</evidence>
<organism evidence="22 23">
    <name type="scientific">Chthoniobacter flavus Ellin428</name>
    <dbReference type="NCBI Taxonomy" id="497964"/>
    <lineage>
        <taxon>Bacteria</taxon>
        <taxon>Pseudomonadati</taxon>
        <taxon>Verrucomicrobiota</taxon>
        <taxon>Spartobacteria</taxon>
        <taxon>Chthoniobacterales</taxon>
        <taxon>Chthoniobacteraceae</taxon>
        <taxon>Chthoniobacter</taxon>
    </lineage>
</organism>
<keyword evidence="3 16" id="KW-0813">Transport</keyword>
<evidence type="ECO:0000256" key="14">
    <source>
        <dbReference type="ARBA" id="ARBA00024688"/>
    </source>
</evidence>
<dbReference type="AlphaFoldDB" id="B4DA33"/>
<name>B4DA33_9BACT</name>
<feature type="transmembrane region" description="Helical" evidence="18">
    <location>
        <begin position="69"/>
        <end position="91"/>
    </location>
</feature>
<evidence type="ECO:0000259" key="20">
    <source>
        <dbReference type="PROSITE" id="PS50999"/>
    </source>
</evidence>
<dbReference type="InterPro" id="IPR002429">
    <property type="entry name" value="CcO_II-like_C"/>
</dbReference>
<evidence type="ECO:0000256" key="3">
    <source>
        <dbReference type="ARBA" id="ARBA00022448"/>
    </source>
</evidence>
<dbReference type="PROSITE" id="PS50857">
    <property type="entry name" value="COX2_CUA"/>
    <property type="match status" value="1"/>
</dbReference>
<evidence type="ECO:0000259" key="21">
    <source>
        <dbReference type="PROSITE" id="PS51007"/>
    </source>
</evidence>
<dbReference type="GO" id="GO:0005507">
    <property type="term" value="F:copper ion binding"/>
    <property type="evidence" value="ECO:0007669"/>
    <property type="project" value="InterPro"/>
</dbReference>
<evidence type="ECO:0000256" key="11">
    <source>
        <dbReference type="ARBA" id="ARBA00023004"/>
    </source>
</evidence>
<dbReference type="GO" id="GO:0005886">
    <property type="term" value="C:plasma membrane"/>
    <property type="evidence" value="ECO:0007669"/>
    <property type="project" value="UniProtKB-SubCell"/>
</dbReference>
<comment type="function">
    <text evidence="14 17">Subunits I and II form the functional core of the enzyme complex. Electrons originating in cytochrome c are transferred via heme a and Cu(A) to the binuclear center formed by heme a3 and Cu(B).</text>
</comment>
<keyword evidence="8" id="KW-1278">Translocase</keyword>
<dbReference type="SUPFAM" id="SSF49503">
    <property type="entry name" value="Cupredoxins"/>
    <property type="match status" value="1"/>
</dbReference>
<dbReference type="InParanoid" id="B4DA33"/>
<reference evidence="22 23" key="1">
    <citation type="journal article" date="2011" name="J. Bacteriol.">
        <title>Genome sequence of Chthoniobacter flavus Ellin428, an aerobic heterotrophic soil bacterium.</title>
        <authorList>
            <person name="Kant R."/>
            <person name="van Passel M.W."/>
            <person name="Palva A."/>
            <person name="Lucas S."/>
            <person name="Lapidus A."/>
            <person name="Glavina Del Rio T."/>
            <person name="Dalin E."/>
            <person name="Tice H."/>
            <person name="Bruce D."/>
            <person name="Goodwin L."/>
            <person name="Pitluck S."/>
            <person name="Larimer F.W."/>
            <person name="Land M.L."/>
            <person name="Hauser L."/>
            <person name="Sangwan P."/>
            <person name="de Vos W.M."/>
            <person name="Janssen P.H."/>
            <person name="Smidt H."/>
        </authorList>
    </citation>
    <scope>NUCLEOTIDE SEQUENCE [LARGE SCALE GENOMIC DNA]</scope>
    <source>
        <strain evidence="22 23">Ellin428</strain>
    </source>
</reference>
<dbReference type="InterPro" id="IPR014222">
    <property type="entry name" value="Cyt_c_oxidase_su2"/>
</dbReference>
<evidence type="ECO:0000256" key="12">
    <source>
        <dbReference type="ARBA" id="ARBA00023008"/>
    </source>
</evidence>
<dbReference type="GO" id="GO:0016491">
    <property type="term" value="F:oxidoreductase activity"/>
    <property type="evidence" value="ECO:0007669"/>
    <property type="project" value="InterPro"/>
</dbReference>
<evidence type="ECO:0000256" key="1">
    <source>
        <dbReference type="ARBA" id="ARBA00004141"/>
    </source>
</evidence>
<feature type="domain" description="Cytochrome oxidase subunit II transmembrane region profile" evidence="20">
    <location>
        <begin position="1"/>
        <end position="97"/>
    </location>
</feature>
<dbReference type="eggNOG" id="COG1622">
    <property type="taxonomic scope" value="Bacteria"/>
</dbReference>
<keyword evidence="4 15" id="KW-0349">Heme</keyword>
<dbReference type="PROSITE" id="PS50999">
    <property type="entry name" value="COX2_TM"/>
    <property type="match status" value="1"/>
</dbReference>
<dbReference type="Pfam" id="PF00034">
    <property type="entry name" value="Cytochrom_C"/>
    <property type="match status" value="1"/>
</dbReference>
<evidence type="ECO:0000256" key="10">
    <source>
        <dbReference type="ARBA" id="ARBA00022989"/>
    </source>
</evidence>
<keyword evidence="7 15" id="KW-0479">Metal-binding</keyword>
<dbReference type="SUPFAM" id="SSF81464">
    <property type="entry name" value="Cytochrome c oxidase subunit II-like, transmembrane region"/>
    <property type="match status" value="1"/>
</dbReference>
<dbReference type="InterPro" id="IPR001505">
    <property type="entry name" value="Copper_CuA"/>
</dbReference>
<comment type="catalytic activity">
    <reaction evidence="17">
        <text>4 Fe(II)-[cytochrome c] + O2 + 8 H(+)(in) = 4 Fe(III)-[cytochrome c] + 2 H2O + 4 H(+)(out)</text>
        <dbReference type="Rhea" id="RHEA:11436"/>
        <dbReference type="Rhea" id="RHEA-COMP:10350"/>
        <dbReference type="Rhea" id="RHEA-COMP:14399"/>
        <dbReference type="ChEBI" id="CHEBI:15377"/>
        <dbReference type="ChEBI" id="CHEBI:15378"/>
        <dbReference type="ChEBI" id="CHEBI:15379"/>
        <dbReference type="ChEBI" id="CHEBI:29033"/>
        <dbReference type="ChEBI" id="CHEBI:29034"/>
        <dbReference type="EC" id="7.1.1.9"/>
    </reaction>
</comment>
<evidence type="ECO:0000259" key="19">
    <source>
        <dbReference type="PROSITE" id="PS50857"/>
    </source>
</evidence>
<dbReference type="PANTHER" id="PTHR22888">
    <property type="entry name" value="CYTOCHROME C OXIDASE, SUBUNIT II"/>
    <property type="match status" value="1"/>
</dbReference>
<dbReference type="Pfam" id="PF00116">
    <property type="entry name" value="COX2"/>
    <property type="match status" value="1"/>
</dbReference>
<evidence type="ECO:0000256" key="6">
    <source>
        <dbReference type="ARBA" id="ARBA00022692"/>
    </source>
</evidence>
<dbReference type="GO" id="GO:0004129">
    <property type="term" value="F:cytochrome-c oxidase activity"/>
    <property type="evidence" value="ECO:0007669"/>
    <property type="project" value="UniProtKB-EC"/>
</dbReference>
<keyword evidence="5 16" id="KW-0679">Respiratory chain</keyword>
<keyword evidence="6 16" id="KW-0812">Transmembrane</keyword>
<dbReference type="InterPro" id="IPR008972">
    <property type="entry name" value="Cupredoxin"/>
</dbReference>
<dbReference type="Gene3D" id="1.10.287.90">
    <property type="match status" value="1"/>
</dbReference>
<comment type="cofactor">
    <cofactor evidence="17">
        <name>Cu cation</name>
        <dbReference type="ChEBI" id="CHEBI:23378"/>
    </cofactor>
    <text evidence="17">Binds a copper A center.</text>
</comment>
<keyword evidence="11 15" id="KW-0408">Iron</keyword>
<accession>B4DA33</accession>
<evidence type="ECO:0000256" key="9">
    <source>
        <dbReference type="ARBA" id="ARBA00022982"/>
    </source>
</evidence>
<dbReference type="SUPFAM" id="SSF46626">
    <property type="entry name" value="Cytochrome c"/>
    <property type="match status" value="1"/>
</dbReference>
<keyword evidence="23" id="KW-1185">Reference proteome</keyword>
<dbReference type="RefSeq" id="WP_006983094.1">
    <property type="nucleotide sequence ID" value="NZ_ABVL01000029.1"/>
</dbReference>
<gene>
    <name evidence="22" type="ORF">CfE428DRAFT_5773</name>
</gene>
<feature type="transmembrane region" description="Helical" evidence="18">
    <location>
        <begin position="24"/>
        <end position="48"/>
    </location>
</feature>
<dbReference type="PROSITE" id="PS51007">
    <property type="entry name" value="CYTC"/>
    <property type="match status" value="1"/>
</dbReference>
<evidence type="ECO:0000313" key="22">
    <source>
        <dbReference type="EMBL" id="EDY16660.1"/>
    </source>
</evidence>
<dbReference type="Gene3D" id="2.60.40.420">
    <property type="entry name" value="Cupredoxins - blue copper proteins"/>
    <property type="match status" value="1"/>
</dbReference>
<evidence type="ECO:0000256" key="2">
    <source>
        <dbReference type="ARBA" id="ARBA00007866"/>
    </source>
</evidence>
<evidence type="ECO:0000256" key="18">
    <source>
        <dbReference type="SAM" id="Phobius"/>
    </source>
</evidence>
<dbReference type="FunCoup" id="B4DA33">
    <property type="interactions" value="220"/>
</dbReference>
<comment type="similarity">
    <text evidence="2 16">Belongs to the cytochrome c oxidase subunit 2 family.</text>
</comment>
<dbReference type="InterPro" id="IPR036257">
    <property type="entry name" value="Cyt_c_oxidase_su2_TM_sf"/>
</dbReference>
<comment type="caution">
    <text evidence="22">The sequence shown here is derived from an EMBL/GenBank/DDBJ whole genome shotgun (WGS) entry which is preliminary data.</text>
</comment>
<dbReference type="PANTHER" id="PTHR22888:SF9">
    <property type="entry name" value="CYTOCHROME C OXIDASE SUBUNIT 2"/>
    <property type="match status" value="1"/>
</dbReference>
<dbReference type="Gene3D" id="1.10.760.10">
    <property type="entry name" value="Cytochrome c-like domain"/>
    <property type="match status" value="1"/>
</dbReference>
<keyword evidence="13 18" id="KW-0472">Membrane</keyword>
<dbReference type="InterPro" id="IPR036909">
    <property type="entry name" value="Cyt_c-like_dom_sf"/>
</dbReference>
<dbReference type="InterPro" id="IPR009056">
    <property type="entry name" value="Cyt_c-like_dom"/>
</dbReference>
<dbReference type="GO" id="GO:0042773">
    <property type="term" value="P:ATP synthesis coupled electron transport"/>
    <property type="evidence" value="ECO:0007669"/>
    <property type="project" value="TreeGrafter"/>
</dbReference>
<dbReference type="NCBIfam" id="TIGR02866">
    <property type="entry name" value="CoxB"/>
    <property type="match status" value="1"/>
</dbReference>
<evidence type="ECO:0000256" key="7">
    <source>
        <dbReference type="ARBA" id="ARBA00022723"/>
    </source>
</evidence>
<comment type="subcellular location">
    <subcellularLocation>
        <location evidence="16">Cell membrane</location>
        <topology evidence="16">Multi-pass membrane protein</topology>
    </subcellularLocation>
    <subcellularLocation>
        <location evidence="1">Membrane</location>
        <topology evidence="1">Multi-pass membrane protein</topology>
    </subcellularLocation>
</comment>
<dbReference type="EMBL" id="ABVL01000029">
    <property type="protein sequence ID" value="EDY16660.1"/>
    <property type="molecule type" value="Genomic_DNA"/>
</dbReference>
<evidence type="ECO:0000256" key="5">
    <source>
        <dbReference type="ARBA" id="ARBA00022660"/>
    </source>
</evidence>
<dbReference type="eggNOG" id="COG2010">
    <property type="taxonomic scope" value="Bacteria"/>
</dbReference>
<evidence type="ECO:0000256" key="4">
    <source>
        <dbReference type="ARBA" id="ARBA00022617"/>
    </source>
</evidence>
<feature type="domain" description="Cytochrome oxidase subunit II copper A binding" evidence="19">
    <location>
        <begin position="98"/>
        <end position="209"/>
    </location>
</feature>
<keyword evidence="9 16" id="KW-0249">Electron transport</keyword>
<proteinExistence type="inferred from homology"/>
<evidence type="ECO:0000313" key="23">
    <source>
        <dbReference type="Proteomes" id="UP000005824"/>
    </source>
</evidence>
<dbReference type="EC" id="7.1.1.9" evidence="17"/>
<dbReference type="CDD" id="cd13915">
    <property type="entry name" value="CuRO_HCO_II_like_2"/>
    <property type="match status" value="1"/>
</dbReference>
<keyword evidence="12 17" id="KW-0186">Copper</keyword>
<dbReference type="InterPro" id="IPR045187">
    <property type="entry name" value="CcO_II"/>
</dbReference>
<dbReference type="InterPro" id="IPR011759">
    <property type="entry name" value="Cyt_c_oxidase_su2_TM_dom"/>
</dbReference>
<evidence type="ECO:0000256" key="17">
    <source>
        <dbReference type="RuleBase" id="RU004024"/>
    </source>
</evidence>
<dbReference type="Proteomes" id="UP000005824">
    <property type="component" value="Unassembled WGS sequence"/>
</dbReference>
<evidence type="ECO:0000256" key="16">
    <source>
        <dbReference type="RuleBase" id="RU000456"/>
    </source>
</evidence>
<dbReference type="PROSITE" id="PS00078">
    <property type="entry name" value="COX2"/>
    <property type="match status" value="1"/>
</dbReference>
<keyword evidence="10 18" id="KW-1133">Transmembrane helix</keyword>
<dbReference type="GO" id="GO:0020037">
    <property type="term" value="F:heme binding"/>
    <property type="evidence" value="ECO:0007669"/>
    <property type="project" value="InterPro"/>
</dbReference>
<dbReference type="STRING" id="497964.CfE428DRAFT_5773"/>
<feature type="domain" description="Cytochrome c" evidence="21">
    <location>
        <begin position="215"/>
        <end position="310"/>
    </location>
</feature>
<evidence type="ECO:0000256" key="13">
    <source>
        <dbReference type="ARBA" id="ARBA00023136"/>
    </source>
</evidence>